<name>A0A6V7VQE7_MELEN</name>
<protein>
    <submittedName>
        <fullName evidence="1">Uncharacterized protein</fullName>
    </submittedName>
</protein>
<dbReference type="Proteomes" id="UP000580250">
    <property type="component" value="Unassembled WGS sequence"/>
</dbReference>
<evidence type="ECO:0000313" key="1">
    <source>
        <dbReference type="EMBL" id="CAD2176381.1"/>
    </source>
</evidence>
<reference evidence="1 2" key="1">
    <citation type="submission" date="2020-08" db="EMBL/GenBank/DDBJ databases">
        <authorList>
            <person name="Koutsovoulos G."/>
            <person name="Danchin GJ E."/>
        </authorList>
    </citation>
    <scope>NUCLEOTIDE SEQUENCE [LARGE SCALE GENOMIC DNA]</scope>
</reference>
<proteinExistence type="predicted"/>
<dbReference type="EMBL" id="CAJEWN010000274">
    <property type="protein sequence ID" value="CAD2176381.1"/>
    <property type="molecule type" value="Genomic_DNA"/>
</dbReference>
<organism evidence="1 2">
    <name type="scientific">Meloidogyne enterolobii</name>
    <name type="common">Root-knot nematode worm</name>
    <name type="synonym">Meloidogyne mayaguensis</name>
    <dbReference type="NCBI Taxonomy" id="390850"/>
    <lineage>
        <taxon>Eukaryota</taxon>
        <taxon>Metazoa</taxon>
        <taxon>Ecdysozoa</taxon>
        <taxon>Nematoda</taxon>
        <taxon>Chromadorea</taxon>
        <taxon>Rhabditida</taxon>
        <taxon>Tylenchina</taxon>
        <taxon>Tylenchomorpha</taxon>
        <taxon>Tylenchoidea</taxon>
        <taxon>Meloidogynidae</taxon>
        <taxon>Meloidogyninae</taxon>
        <taxon>Meloidogyne</taxon>
    </lineage>
</organism>
<dbReference type="AlphaFoldDB" id="A0A6V7VQE7"/>
<gene>
    <name evidence="1" type="ORF">MENT_LOCUS28183</name>
</gene>
<evidence type="ECO:0000313" key="2">
    <source>
        <dbReference type="Proteomes" id="UP000580250"/>
    </source>
</evidence>
<accession>A0A6V7VQE7</accession>
<comment type="caution">
    <text evidence="1">The sequence shown here is derived from an EMBL/GenBank/DDBJ whole genome shotgun (WGS) entry which is preliminary data.</text>
</comment>
<sequence>MFLFRKIVRSPLVPRSYSRSCDSYPPDKIFECCAKKLIMYNLLAI</sequence>